<name>A0AA96JTE6_9BACT</name>
<feature type="domain" description="Response regulatory" evidence="3">
    <location>
        <begin position="22"/>
        <end position="140"/>
    </location>
</feature>
<dbReference type="GO" id="GO:0000160">
    <property type="term" value="P:phosphorelay signal transduction system"/>
    <property type="evidence" value="ECO:0007669"/>
    <property type="project" value="InterPro"/>
</dbReference>
<dbReference type="InterPro" id="IPR001789">
    <property type="entry name" value="Sig_transdc_resp-reg_receiver"/>
</dbReference>
<dbReference type="Pfam" id="PF00072">
    <property type="entry name" value="Response_reg"/>
    <property type="match status" value="1"/>
</dbReference>
<dbReference type="CDD" id="cd17536">
    <property type="entry name" value="REC_YesN-like"/>
    <property type="match status" value="1"/>
</dbReference>
<keyword evidence="1 2" id="KW-0597">Phosphoprotein</keyword>
<evidence type="ECO:0000313" key="5">
    <source>
        <dbReference type="Proteomes" id="UP001302719"/>
    </source>
</evidence>
<evidence type="ECO:0000256" key="1">
    <source>
        <dbReference type="ARBA" id="ARBA00022553"/>
    </source>
</evidence>
<dbReference type="Proteomes" id="UP001302719">
    <property type="component" value="Chromosome"/>
</dbReference>
<dbReference type="PANTHER" id="PTHR44591">
    <property type="entry name" value="STRESS RESPONSE REGULATOR PROTEIN 1"/>
    <property type="match status" value="1"/>
</dbReference>
<keyword evidence="5" id="KW-1185">Reference proteome</keyword>
<sequence>MEQTASQSRTAAMFSGQASLGRILVVDDEPDVRKVVRLSLEKAGYNVIEAEDGQQAVQEIKREENPLLLDVILTDIRMPKLNGVEAIQFFQNEFPHVSLIVLTGFPDLTMATSLMKNGIIDYLVKPVEKEKLLTAVAKAMEQRELNHL</sequence>
<protein>
    <submittedName>
        <fullName evidence="4">Response regulator</fullName>
    </submittedName>
</protein>
<organism evidence="4 5">
    <name type="scientific">Candidatus Nitrospira allomarina</name>
    <dbReference type="NCBI Taxonomy" id="3020900"/>
    <lineage>
        <taxon>Bacteria</taxon>
        <taxon>Pseudomonadati</taxon>
        <taxon>Nitrospirota</taxon>
        <taxon>Nitrospiria</taxon>
        <taxon>Nitrospirales</taxon>
        <taxon>Nitrospiraceae</taxon>
        <taxon>Nitrospira</taxon>
    </lineage>
</organism>
<dbReference type="SUPFAM" id="SSF52172">
    <property type="entry name" value="CheY-like"/>
    <property type="match status" value="1"/>
</dbReference>
<evidence type="ECO:0000256" key="2">
    <source>
        <dbReference type="PROSITE-ProRule" id="PRU00169"/>
    </source>
</evidence>
<evidence type="ECO:0000259" key="3">
    <source>
        <dbReference type="PROSITE" id="PS50110"/>
    </source>
</evidence>
<dbReference type="Gene3D" id="3.40.50.2300">
    <property type="match status" value="1"/>
</dbReference>
<dbReference type="InterPro" id="IPR011006">
    <property type="entry name" value="CheY-like_superfamily"/>
</dbReference>
<dbReference type="InterPro" id="IPR050595">
    <property type="entry name" value="Bact_response_regulator"/>
</dbReference>
<accession>A0AA96JTE6</accession>
<feature type="modified residue" description="4-aspartylphosphate" evidence="2">
    <location>
        <position position="75"/>
    </location>
</feature>
<dbReference type="AlphaFoldDB" id="A0AA96JTE6"/>
<dbReference type="KEGG" id="nall:PP769_05110"/>
<dbReference type="PANTHER" id="PTHR44591:SF3">
    <property type="entry name" value="RESPONSE REGULATORY DOMAIN-CONTAINING PROTEIN"/>
    <property type="match status" value="1"/>
</dbReference>
<proteinExistence type="predicted"/>
<evidence type="ECO:0000313" key="4">
    <source>
        <dbReference type="EMBL" id="WNM59145.1"/>
    </source>
</evidence>
<reference evidence="4 5" key="1">
    <citation type="submission" date="2023-01" db="EMBL/GenBank/DDBJ databases">
        <title>Cultivation and genomic characterization of new, ubiquitous marine nitrite-oxidizing bacteria from the Nitrospirales.</title>
        <authorList>
            <person name="Mueller A.J."/>
            <person name="Daebeler A."/>
            <person name="Herbold C.W."/>
            <person name="Kirkegaard R.H."/>
            <person name="Daims H."/>
        </authorList>
    </citation>
    <scope>NUCLEOTIDE SEQUENCE [LARGE SCALE GENOMIC DNA]</scope>
    <source>
        <strain evidence="4 5">VA</strain>
    </source>
</reference>
<dbReference type="SMART" id="SM00448">
    <property type="entry name" value="REC"/>
    <property type="match status" value="1"/>
</dbReference>
<gene>
    <name evidence="4" type="ORF">PP769_05110</name>
</gene>
<dbReference type="EMBL" id="CP116967">
    <property type="protein sequence ID" value="WNM59145.1"/>
    <property type="molecule type" value="Genomic_DNA"/>
</dbReference>
<dbReference type="PROSITE" id="PS50110">
    <property type="entry name" value="RESPONSE_REGULATORY"/>
    <property type="match status" value="1"/>
</dbReference>
<dbReference type="RefSeq" id="WP_312645833.1">
    <property type="nucleotide sequence ID" value="NZ_CP116967.1"/>
</dbReference>